<feature type="transmembrane region" description="Helical" evidence="1">
    <location>
        <begin position="52"/>
        <end position="71"/>
    </location>
</feature>
<comment type="caution">
    <text evidence="2">The sequence shown here is derived from an EMBL/GenBank/DDBJ whole genome shotgun (WGS) entry which is preliminary data.</text>
</comment>
<dbReference type="EMBL" id="SDLO01000009">
    <property type="protein sequence ID" value="TDK89046.1"/>
    <property type="molecule type" value="Genomic_DNA"/>
</dbReference>
<reference evidence="2 3" key="1">
    <citation type="submission" date="2019-01" db="EMBL/GenBank/DDBJ databases">
        <title>High-quality-draft genome sequences of five non-tuberculosis mycobacteriaceae isolated from a nosocomial environment.</title>
        <authorList>
            <person name="Tiago I."/>
            <person name="Alarico S."/>
            <person name="Pereira S.G."/>
            <person name="Coelho C."/>
            <person name="Maranha A."/>
            <person name="Empadinhas N."/>
        </authorList>
    </citation>
    <scope>NUCLEOTIDE SEQUENCE [LARGE SCALE GENOMIC DNA]</scope>
    <source>
        <strain evidence="2 3">24AIII</strain>
    </source>
</reference>
<sequence>MTTDAAIRLGQPGAQALSAGFGVLMVAVAGVGAHGTAVIVAVLALAAVVAGLAFRAAATGAVLLTVVVLALSDSPALVAALSGLSAAAYLLMQHATGAGVVNLTRPTLLAMLGFTLVGVVAGAVDLGLPWLPLLAPPAVVALYWLALAPHTESNRGNRTA</sequence>
<keyword evidence="1" id="KW-0472">Membrane</keyword>
<name>A0A4R5WG41_MYCMU</name>
<accession>A0A4R5WG41</accession>
<gene>
    <name evidence="2" type="ORF">EUA03_13085</name>
</gene>
<keyword evidence="1" id="KW-1133">Transmembrane helix</keyword>
<protein>
    <recommendedName>
        <fullName evidence="4">Integral membrane protein</fullName>
    </recommendedName>
</protein>
<evidence type="ECO:0000313" key="2">
    <source>
        <dbReference type="EMBL" id="TDK89046.1"/>
    </source>
</evidence>
<keyword evidence="1" id="KW-0812">Transmembrane</keyword>
<feature type="transmembrane region" description="Helical" evidence="1">
    <location>
        <begin position="107"/>
        <end position="124"/>
    </location>
</feature>
<evidence type="ECO:0000313" key="3">
    <source>
        <dbReference type="Proteomes" id="UP000294929"/>
    </source>
</evidence>
<evidence type="ECO:0008006" key="4">
    <source>
        <dbReference type="Google" id="ProtNLM"/>
    </source>
</evidence>
<feature type="transmembrane region" description="Helical" evidence="1">
    <location>
        <begin position="77"/>
        <end position="95"/>
    </location>
</feature>
<dbReference type="AlphaFoldDB" id="A0A4R5WG41"/>
<evidence type="ECO:0000256" key="1">
    <source>
        <dbReference type="SAM" id="Phobius"/>
    </source>
</evidence>
<feature type="transmembrane region" description="Helical" evidence="1">
    <location>
        <begin position="20"/>
        <end position="45"/>
    </location>
</feature>
<dbReference type="RefSeq" id="WP_133426857.1">
    <property type="nucleotide sequence ID" value="NZ_JAPMJT010000001.1"/>
</dbReference>
<organism evidence="2 3">
    <name type="scientific">Mycolicibacterium mucogenicum</name>
    <name type="common">Mycobacterium mucogenicum</name>
    <dbReference type="NCBI Taxonomy" id="56689"/>
    <lineage>
        <taxon>Bacteria</taxon>
        <taxon>Bacillati</taxon>
        <taxon>Actinomycetota</taxon>
        <taxon>Actinomycetes</taxon>
        <taxon>Mycobacteriales</taxon>
        <taxon>Mycobacteriaceae</taxon>
        <taxon>Mycolicibacterium</taxon>
    </lineage>
</organism>
<dbReference type="Proteomes" id="UP000294929">
    <property type="component" value="Unassembled WGS sequence"/>
</dbReference>
<feature type="transmembrane region" description="Helical" evidence="1">
    <location>
        <begin position="130"/>
        <end position="148"/>
    </location>
</feature>
<proteinExistence type="predicted"/>